<evidence type="ECO:0000256" key="3">
    <source>
        <dbReference type="ARBA" id="ARBA00022679"/>
    </source>
</evidence>
<dbReference type="GO" id="GO:0004674">
    <property type="term" value="F:protein serine/threonine kinase activity"/>
    <property type="evidence" value="ECO:0007669"/>
    <property type="project" value="UniProtKB-KW"/>
</dbReference>
<keyword evidence="5" id="KW-0418">Kinase</keyword>
<dbReference type="PANTHER" id="PTHR44899">
    <property type="entry name" value="CAMK FAMILY PROTEIN KINASE"/>
    <property type="match status" value="1"/>
</dbReference>
<evidence type="ECO:0000256" key="1">
    <source>
        <dbReference type="ARBA" id="ARBA00012513"/>
    </source>
</evidence>
<dbReference type="Pfam" id="PF00069">
    <property type="entry name" value="Pkinase"/>
    <property type="match status" value="1"/>
</dbReference>
<feature type="region of interest" description="Disordered" evidence="10">
    <location>
        <begin position="585"/>
        <end position="660"/>
    </location>
</feature>
<evidence type="ECO:0000256" key="8">
    <source>
        <dbReference type="ARBA" id="ARBA00048679"/>
    </source>
</evidence>
<dbReference type="Gene3D" id="1.10.510.10">
    <property type="entry name" value="Transferase(Phosphotransferase) domain 1"/>
    <property type="match status" value="1"/>
</dbReference>
<dbReference type="GO" id="GO:0005524">
    <property type="term" value="F:ATP binding"/>
    <property type="evidence" value="ECO:0007669"/>
    <property type="project" value="UniProtKB-UniRule"/>
</dbReference>
<keyword evidence="13" id="KW-1185">Reference proteome</keyword>
<keyword evidence="2" id="KW-0723">Serine/threonine-protein kinase</keyword>
<dbReference type="InterPro" id="IPR051131">
    <property type="entry name" value="NEK_Ser/Thr_kinase_NIMA"/>
</dbReference>
<evidence type="ECO:0000259" key="11">
    <source>
        <dbReference type="PROSITE" id="PS50011"/>
    </source>
</evidence>
<feature type="compositionally biased region" description="Low complexity" evidence="10">
    <location>
        <begin position="295"/>
        <end position="305"/>
    </location>
</feature>
<dbReference type="EC" id="2.7.11.1" evidence="1"/>
<dbReference type="SMART" id="SM00220">
    <property type="entry name" value="S_TKc"/>
    <property type="match status" value="1"/>
</dbReference>
<evidence type="ECO:0000313" key="12">
    <source>
        <dbReference type="EMBL" id="KAL1499618.1"/>
    </source>
</evidence>
<dbReference type="EMBL" id="JBGBPQ010000025">
    <property type="protein sequence ID" value="KAL1499618.1"/>
    <property type="molecule type" value="Genomic_DNA"/>
</dbReference>
<proteinExistence type="predicted"/>
<reference evidence="12 13" key="1">
    <citation type="journal article" date="2024" name="Science">
        <title>Giant polyketide synthase enzymes in the biosynthesis of giant marine polyether toxins.</title>
        <authorList>
            <person name="Fallon T.R."/>
            <person name="Shende V.V."/>
            <person name="Wierzbicki I.H."/>
            <person name="Pendleton A.L."/>
            <person name="Watervoot N.F."/>
            <person name="Auber R.P."/>
            <person name="Gonzalez D.J."/>
            <person name="Wisecaver J.H."/>
            <person name="Moore B.S."/>
        </authorList>
    </citation>
    <scope>NUCLEOTIDE SEQUENCE [LARGE SCALE GENOMIC DNA]</scope>
    <source>
        <strain evidence="12 13">12B1</strain>
    </source>
</reference>
<protein>
    <recommendedName>
        <fullName evidence="1">non-specific serine/threonine protein kinase</fullName>
        <ecNumber evidence="1">2.7.11.1</ecNumber>
    </recommendedName>
</protein>
<evidence type="ECO:0000256" key="7">
    <source>
        <dbReference type="ARBA" id="ARBA00047899"/>
    </source>
</evidence>
<dbReference type="Proteomes" id="UP001515480">
    <property type="component" value="Unassembled WGS sequence"/>
</dbReference>
<evidence type="ECO:0000256" key="2">
    <source>
        <dbReference type="ARBA" id="ARBA00022527"/>
    </source>
</evidence>
<evidence type="ECO:0000256" key="10">
    <source>
        <dbReference type="SAM" id="MobiDB-lite"/>
    </source>
</evidence>
<feature type="compositionally biased region" description="Basic residues" evidence="10">
    <location>
        <begin position="586"/>
        <end position="598"/>
    </location>
</feature>
<feature type="binding site" evidence="9">
    <location>
        <position position="46"/>
    </location>
    <ligand>
        <name>ATP</name>
        <dbReference type="ChEBI" id="CHEBI:30616"/>
    </ligand>
</feature>
<evidence type="ECO:0000256" key="5">
    <source>
        <dbReference type="ARBA" id="ARBA00022777"/>
    </source>
</evidence>
<dbReference type="AlphaFoldDB" id="A0AB34IL23"/>
<comment type="catalytic activity">
    <reaction evidence="8">
        <text>L-seryl-[protein] + ATP = O-phospho-L-seryl-[protein] + ADP + H(+)</text>
        <dbReference type="Rhea" id="RHEA:17989"/>
        <dbReference type="Rhea" id="RHEA-COMP:9863"/>
        <dbReference type="Rhea" id="RHEA-COMP:11604"/>
        <dbReference type="ChEBI" id="CHEBI:15378"/>
        <dbReference type="ChEBI" id="CHEBI:29999"/>
        <dbReference type="ChEBI" id="CHEBI:30616"/>
        <dbReference type="ChEBI" id="CHEBI:83421"/>
        <dbReference type="ChEBI" id="CHEBI:456216"/>
        <dbReference type="EC" id="2.7.11.1"/>
    </reaction>
</comment>
<keyword evidence="3" id="KW-0808">Transferase</keyword>
<organism evidence="12 13">
    <name type="scientific">Prymnesium parvum</name>
    <name type="common">Toxic golden alga</name>
    <dbReference type="NCBI Taxonomy" id="97485"/>
    <lineage>
        <taxon>Eukaryota</taxon>
        <taxon>Haptista</taxon>
        <taxon>Haptophyta</taxon>
        <taxon>Prymnesiophyceae</taxon>
        <taxon>Prymnesiales</taxon>
        <taxon>Prymnesiaceae</taxon>
        <taxon>Prymnesium</taxon>
    </lineage>
</organism>
<keyword evidence="6 9" id="KW-0067">ATP-binding</keyword>
<dbReference type="PROSITE" id="PS00108">
    <property type="entry name" value="PROTEIN_KINASE_ST"/>
    <property type="match status" value="1"/>
</dbReference>
<comment type="caution">
    <text evidence="12">The sequence shown here is derived from an EMBL/GenBank/DDBJ whole genome shotgun (WGS) entry which is preliminary data.</text>
</comment>
<dbReference type="PROSITE" id="PS50011">
    <property type="entry name" value="PROTEIN_KINASE_DOM"/>
    <property type="match status" value="1"/>
</dbReference>
<feature type="region of interest" description="Disordered" evidence="10">
    <location>
        <begin position="286"/>
        <end position="346"/>
    </location>
</feature>
<comment type="catalytic activity">
    <reaction evidence="7">
        <text>L-threonyl-[protein] + ATP = O-phospho-L-threonyl-[protein] + ADP + H(+)</text>
        <dbReference type="Rhea" id="RHEA:46608"/>
        <dbReference type="Rhea" id="RHEA-COMP:11060"/>
        <dbReference type="Rhea" id="RHEA-COMP:11605"/>
        <dbReference type="ChEBI" id="CHEBI:15378"/>
        <dbReference type="ChEBI" id="CHEBI:30013"/>
        <dbReference type="ChEBI" id="CHEBI:30616"/>
        <dbReference type="ChEBI" id="CHEBI:61977"/>
        <dbReference type="ChEBI" id="CHEBI:456216"/>
        <dbReference type="EC" id="2.7.11.1"/>
    </reaction>
</comment>
<sequence length="660" mass="71728">MEKPPVLQLGARGKAYLPRRILGRGAFGVAYLVVARDDRSACFVMKRIELGHMEEKAQAEAQNECAILSQLADGPFIVHVIEHFVELERLWIVMEYAESGDMAARIEQQKALGTPFSEDVVVDWIVQLLLALRYAHERKVLHRDLKPQNIFLTADGTLRLGDFGISRVLSSSMSVVSTCVGTPLYLSPEVLHGQPYDGRADVWSLGVLLFELCALELPFKAAVMPALVLKICRDEAARLPPPFSDALRRVSASLLAKEPQRRPHVHQVLEEDVFAARVAGLLAAHEERRRRRGGAPRPAARAEGGVSMTRAAELRAAVHARERSDEEVAARKEAAAEAAGRRDAMREQIRKDRLAAKASGAGGREGGGEGRWRAKARDGLLANAEPSAPPAGSSESTPLPAALFDLILSAAARGEAAYPLGEELGQTRSHAVEARQEEEVAAVCACFPEGKLLSERERLAARDSLEMRYGEVREAMEACTIGGQAGRTILNDAQRELLTIAQLLRAVSRKYVVVVRGLDEADFHSAAALSAPLREQVGIVSAMHLAEGEGDADGVAQVDGRGWDILKAARKVNEVVEAFSSAKLEKSRRSRSRSRSRSRGSCGCARNGSESEISCPGRRDSRGNSAVRSADKAMMPSSQPDCDQPPQPLLGIDDVAQRRR</sequence>
<feature type="compositionally biased region" description="Basic and acidic residues" evidence="10">
    <location>
        <begin position="319"/>
        <end position="346"/>
    </location>
</feature>
<dbReference type="InterPro" id="IPR011009">
    <property type="entry name" value="Kinase-like_dom_sf"/>
</dbReference>
<dbReference type="InterPro" id="IPR017441">
    <property type="entry name" value="Protein_kinase_ATP_BS"/>
</dbReference>
<dbReference type="InterPro" id="IPR008271">
    <property type="entry name" value="Ser/Thr_kinase_AS"/>
</dbReference>
<evidence type="ECO:0000313" key="13">
    <source>
        <dbReference type="Proteomes" id="UP001515480"/>
    </source>
</evidence>
<dbReference type="CDD" id="cd08215">
    <property type="entry name" value="STKc_Nek"/>
    <property type="match status" value="1"/>
</dbReference>
<name>A0AB34IL23_PRYPA</name>
<dbReference type="PANTHER" id="PTHR44899:SF3">
    <property type="entry name" value="SERINE_THREONINE-PROTEIN KINASE NEK1"/>
    <property type="match status" value="1"/>
</dbReference>
<dbReference type="InterPro" id="IPR000719">
    <property type="entry name" value="Prot_kinase_dom"/>
</dbReference>
<evidence type="ECO:0000256" key="4">
    <source>
        <dbReference type="ARBA" id="ARBA00022741"/>
    </source>
</evidence>
<dbReference type="Gene3D" id="3.30.200.20">
    <property type="entry name" value="Phosphorylase Kinase, domain 1"/>
    <property type="match status" value="1"/>
</dbReference>
<accession>A0AB34IL23</accession>
<keyword evidence="4 9" id="KW-0547">Nucleotide-binding</keyword>
<evidence type="ECO:0000256" key="9">
    <source>
        <dbReference type="PROSITE-ProRule" id="PRU10141"/>
    </source>
</evidence>
<gene>
    <name evidence="12" type="ORF">AB1Y20_011817</name>
</gene>
<feature type="domain" description="Protein kinase" evidence="11">
    <location>
        <begin position="16"/>
        <end position="274"/>
    </location>
</feature>
<dbReference type="SUPFAM" id="SSF56112">
    <property type="entry name" value="Protein kinase-like (PK-like)"/>
    <property type="match status" value="1"/>
</dbReference>
<evidence type="ECO:0000256" key="6">
    <source>
        <dbReference type="ARBA" id="ARBA00022840"/>
    </source>
</evidence>
<dbReference type="PROSITE" id="PS00107">
    <property type="entry name" value="PROTEIN_KINASE_ATP"/>
    <property type="match status" value="1"/>
</dbReference>